<comment type="caution">
    <text evidence="4">The sequence shown here is derived from an EMBL/GenBank/DDBJ whole genome shotgun (WGS) entry which is preliminary data.</text>
</comment>
<dbReference type="Gene3D" id="3.40.50.2300">
    <property type="match status" value="1"/>
</dbReference>
<dbReference type="PROSITE" id="PS50110">
    <property type="entry name" value="RESPONSE_REGULATORY"/>
    <property type="match status" value="1"/>
</dbReference>
<keyword evidence="1 2" id="KW-0597">Phosphoprotein</keyword>
<feature type="modified residue" description="4-aspartylphosphate" evidence="2">
    <location>
        <position position="53"/>
    </location>
</feature>
<evidence type="ECO:0000259" key="3">
    <source>
        <dbReference type="PROSITE" id="PS50110"/>
    </source>
</evidence>
<dbReference type="SMART" id="SM00448">
    <property type="entry name" value="REC"/>
    <property type="match status" value="1"/>
</dbReference>
<gene>
    <name evidence="4" type="ORF">A2773_04360</name>
</gene>
<evidence type="ECO:0000256" key="1">
    <source>
        <dbReference type="ARBA" id="ARBA00022553"/>
    </source>
</evidence>
<sequence>MNKHIFVIDDDVEILEVIKILLVEKGYRVTLISETNNIFEAVAKDIPDLILLDIWMSGMDGIEIASTLKSKEQLKGVPIVMISANNEGERLAKEAKVDDFLPKPFDIDDILKIVEKHASSQTPA</sequence>
<name>A0A1F5ZRG5_9BACT</name>
<dbReference type="GO" id="GO:0000160">
    <property type="term" value="P:phosphorelay signal transduction system"/>
    <property type="evidence" value="ECO:0007669"/>
    <property type="project" value="InterPro"/>
</dbReference>
<dbReference type="STRING" id="1798375.A2773_04360"/>
<dbReference type="InterPro" id="IPR001789">
    <property type="entry name" value="Sig_transdc_resp-reg_receiver"/>
</dbReference>
<dbReference type="InterPro" id="IPR050595">
    <property type="entry name" value="Bact_response_regulator"/>
</dbReference>
<dbReference type="InterPro" id="IPR011006">
    <property type="entry name" value="CheY-like_superfamily"/>
</dbReference>
<evidence type="ECO:0000313" key="4">
    <source>
        <dbReference type="EMBL" id="OGG15096.1"/>
    </source>
</evidence>
<evidence type="ECO:0000256" key="2">
    <source>
        <dbReference type="PROSITE-ProRule" id="PRU00169"/>
    </source>
</evidence>
<feature type="domain" description="Response regulatory" evidence="3">
    <location>
        <begin position="4"/>
        <end position="118"/>
    </location>
</feature>
<dbReference type="AlphaFoldDB" id="A0A1F5ZRG5"/>
<accession>A0A1F5ZRG5</accession>
<reference evidence="4 5" key="1">
    <citation type="journal article" date="2016" name="Nat. Commun.">
        <title>Thousands of microbial genomes shed light on interconnected biogeochemical processes in an aquifer system.</title>
        <authorList>
            <person name="Anantharaman K."/>
            <person name="Brown C.T."/>
            <person name="Hug L.A."/>
            <person name="Sharon I."/>
            <person name="Castelle C.J."/>
            <person name="Probst A.J."/>
            <person name="Thomas B.C."/>
            <person name="Singh A."/>
            <person name="Wilkins M.J."/>
            <person name="Karaoz U."/>
            <person name="Brodie E.L."/>
            <person name="Williams K.H."/>
            <person name="Hubbard S.S."/>
            <person name="Banfield J.F."/>
        </authorList>
    </citation>
    <scope>NUCLEOTIDE SEQUENCE [LARGE SCALE GENOMIC DNA]</scope>
</reference>
<dbReference type="EMBL" id="MFJE01000005">
    <property type="protein sequence ID" value="OGG15096.1"/>
    <property type="molecule type" value="Genomic_DNA"/>
</dbReference>
<evidence type="ECO:0000313" key="5">
    <source>
        <dbReference type="Proteomes" id="UP000177383"/>
    </source>
</evidence>
<dbReference type="PANTHER" id="PTHR44591">
    <property type="entry name" value="STRESS RESPONSE REGULATOR PROTEIN 1"/>
    <property type="match status" value="1"/>
</dbReference>
<organism evidence="4 5">
    <name type="scientific">Candidatus Gottesmanbacteria bacterium RIFCSPHIGHO2_01_FULL_39_10</name>
    <dbReference type="NCBI Taxonomy" id="1798375"/>
    <lineage>
        <taxon>Bacteria</taxon>
        <taxon>Candidatus Gottesmaniibacteriota</taxon>
    </lineage>
</organism>
<dbReference type="SUPFAM" id="SSF52172">
    <property type="entry name" value="CheY-like"/>
    <property type="match status" value="1"/>
</dbReference>
<proteinExistence type="predicted"/>
<dbReference type="Pfam" id="PF00072">
    <property type="entry name" value="Response_reg"/>
    <property type="match status" value="1"/>
</dbReference>
<protein>
    <recommendedName>
        <fullName evidence="3">Response regulatory domain-containing protein</fullName>
    </recommendedName>
</protein>
<dbReference type="Proteomes" id="UP000177383">
    <property type="component" value="Unassembled WGS sequence"/>
</dbReference>
<dbReference type="PANTHER" id="PTHR44591:SF3">
    <property type="entry name" value="RESPONSE REGULATORY DOMAIN-CONTAINING PROTEIN"/>
    <property type="match status" value="1"/>
</dbReference>